<dbReference type="InterPro" id="IPR015421">
    <property type="entry name" value="PyrdxlP-dep_Trfase_major"/>
</dbReference>
<protein>
    <recommendedName>
        <fullName evidence="2">Aminotransferase class V domain-containing protein</fullName>
    </recommendedName>
</protein>
<evidence type="ECO:0008006" key="2">
    <source>
        <dbReference type="Google" id="ProtNLM"/>
    </source>
</evidence>
<evidence type="ECO:0000313" key="1">
    <source>
        <dbReference type="EMBL" id="SVC44952.1"/>
    </source>
</evidence>
<name>A0A382MBZ1_9ZZZZ</name>
<dbReference type="AlphaFoldDB" id="A0A382MBZ1"/>
<dbReference type="SUPFAM" id="SSF53383">
    <property type="entry name" value="PLP-dependent transferases"/>
    <property type="match status" value="1"/>
</dbReference>
<accession>A0A382MBZ1</accession>
<organism evidence="1">
    <name type="scientific">marine metagenome</name>
    <dbReference type="NCBI Taxonomy" id="408172"/>
    <lineage>
        <taxon>unclassified sequences</taxon>
        <taxon>metagenomes</taxon>
        <taxon>ecological metagenomes</taxon>
    </lineage>
</organism>
<feature type="non-terminal residue" evidence="1">
    <location>
        <position position="181"/>
    </location>
</feature>
<reference evidence="1" key="1">
    <citation type="submission" date="2018-05" db="EMBL/GenBank/DDBJ databases">
        <authorList>
            <person name="Lanie J.A."/>
            <person name="Ng W.-L."/>
            <person name="Kazmierczak K.M."/>
            <person name="Andrzejewski T.M."/>
            <person name="Davidsen T.M."/>
            <person name="Wayne K.J."/>
            <person name="Tettelin H."/>
            <person name="Glass J.I."/>
            <person name="Rusch D."/>
            <person name="Podicherti R."/>
            <person name="Tsui H.-C.T."/>
            <person name="Winkler M.E."/>
        </authorList>
    </citation>
    <scope>NUCLEOTIDE SEQUENCE</scope>
</reference>
<dbReference type="EMBL" id="UINC01091856">
    <property type="protein sequence ID" value="SVC44952.1"/>
    <property type="molecule type" value="Genomic_DNA"/>
</dbReference>
<proteinExistence type="predicted"/>
<dbReference type="InterPro" id="IPR015424">
    <property type="entry name" value="PyrdxlP-dep_Trfase"/>
</dbReference>
<gene>
    <name evidence="1" type="ORF">METZ01_LOCUS297806</name>
</gene>
<sequence length="181" mass="19861">MAGAISLPCGGQRNCSVWRNTMSSQNRRSFLGHMAGGFVASASAPAVLRAEDFLLPITYDLASEGRVRMDNLRTSAARLDSWEEADENFWQLVKDVFPLREGLTIMNAANLCPSPISVQQRVFELTRDVDRDASSHNRRKFGQLREEARAALANFLGADANEIAIVRNTSAANATVVNGFD</sequence>
<dbReference type="Gene3D" id="3.40.640.10">
    <property type="entry name" value="Type I PLP-dependent aspartate aminotransferase-like (Major domain)"/>
    <property type="match status" value="1"/>
</dbReference>